<evidence type="ECO:0000313" key="4">
    <source>
        <dbReference type="Proteomes" id="UP001447188"/>
    </source>
</evidence>
<dbReference type="SUPFAM" id="SSF52540">
    <property type="entry name" value="P-loop containing nucleoside triphosphate hydrolases"/>
    <property type="match status" value="1"/>
</dbReference>
<keyword evidence="4" id="KW-1185">Reference proteome</keyword>
<evidence type="ECO:0000259" key="2">
    <source>
        <dbReference type="Pfam" id="PF01926"/>
    </source>
</evidence>
<dbReference type="Proteomes" id="UP001447188">
    <property type="component" value="Unassembled WGS sequence"/>
</dbReference>
<dbReference type="Pfam" id="PF01926">
    <property type="entry name" value="MMR_HSR1"/>
    <property type="match status" value="1"/>
</dbReference>
<feature type="domain" description="G" evidence="2">
    <location>
        <begin position="29"/>
        <end position="127"/>
    </location>
</feature>
<protein>
    <recommendedName>
        <fullName evidence="2">G domain-containing protein</fullName>
    </recommendedName>
</protein>
<comment type="caution">
    <text evidence="3">The sequence shown here is derived from an EMBL/GenBank/DDBJ whole genome shotgun (WGS) entry which is preliminary data.</text>
</comment>
<name>A0ABR3GVS2_9PEZI</name>
<feature type="coiled-coil region" evidence="1">
    <location>
        <begin position="245"/>
        <end position="315"/>
    </location>
</feature>
<dbReference type="InterPro" id="IPR027417">
    <property type="entry name" value="P-loop_NTPase"/>
</dbReference>
<keyword evidence="1" id="KW-0175">Coiled coil</keyword>
<evidence type="ECO:0000313" key="3">
    <source>
        <dbReference type="EMBL" id="KAL0639923.1"/>
    </source>
</evidence>
<evidence type="ECO:0000256" key="1">
    <source>
        <dbReference type="SAM" id="Coils"/>
    </source>
</evidence>
<accession>A0ABR3GVS2</accession>
<sequence length="443" mass="51263">MQSVGNPSGSGAASYERGSYSSSVPIAAIILAGKTGSGKSSLIKLLGGRDLLGAEPLVDAGLDSCTKSPTVYVAMVNNRKILLLDTPGFDDSAVGNLEVLNEIASNLYTFALERQEFETQGVIFLHDISENRFAGSQRKTLEILTALCGPRGLKNCIIGTTMWSPPDSVRFENEVTREKDFLRSYWKGILKTTRILENDRDAVVGIINDILARPPVLLQVQEEMLRPPHTLETTTAGKIAIPEGRAEAEKLRKEFEDKQRVFKEERKKLEIEFGRETERYRLRCNRELAKQEAERQKLDRERWRLEEEQDSINRENLRDLNAEFRRRTEDDQRWRRIEDDQIRDDERRRWEELIQLQQKNAEIVEEDRKRWYDQMCLYRDEEARKAHIREEERIRSLKEEFKKTTAPPPKPKWWEPVVGAAITIINSLFKMLRSQLPRPSPPV</sequence>
<feature type="coiled-coil region" evidence="1">
    <location>
        <begin position="347"/>
        <end position="400"/>
    </location>
</feature>
<dbReference type="EMBL" id="JBBBZM010000007">
    <property type="protein sequence ID" value="KAL0639923.1"/>
    <property type="molecule type" value="Genomic_DNA"/>
</dbReference>
<organism evidence="3 4">
    <name type="scientific">Discina gigas</name>
    <dbReference type="NCBI Taxonomy" id="1032678"/>
    <lineage>
        <taxon>Eukaryota</taxon>
        <taxon>Fungi</taxon>
        <taxon>Dikarya</taxon>
        <taxon>Ascomycota</taxon>
        <taxon>Pezizomycotina</taxon>
        <taxon>Pezizomycetes</taxon>
        <taxon>Pezizales</taxon>
        <taxon>Discinaceae</taxon>
        <taxon>Discina</taxon>
    </lineage>
</organism>
<gene>
    <name evidence="3" type="ORF">Q9L58_001014</name>
</gene>
<proteinExistence type="predicted"/>
<dbReference type="Gene3D" id="3.40.50.300">
    <property type="entry name" value="P-loop containing nucleotide triphosphate hydrolases"/>
    <property type="match status" value="1"/>
</dbReference>
<dbReference type="InterPro" id="IPR006073">
    <property type="entry name" value="GTP-bd"/>
</dbReference>
<reference evidence="3 4" key="1">
    <citation type="submission" date="2024-02" db="EMBL/GenBank/DDBJ databases">
        <title>Discinaceae phylogenomics.</title>
        <authorList>
            <person name="Dirks A.C."/>
            <person name="James T.Y."/>
        </authorList>
    </citation>
    <scope>NUCLEOTIDE SEQUENCE [LARGE SCALE GENOMIC DNA]</scope>
    <source>
        <strain evidence="3 4">ACD0624</strain>
    </source>
</reference>